<evidence type="ECO:0008006" key="3">
    <source>
        <dbReference type="Google" id="ProtNLM"/>
    </source>
</evidence>
<organism evidence="2">
    <name type="scientific">marine metagenome</name>
    <dbReference type="NCBI Taxonomy" id="408172"/>
    <lineage>
        <taxon>unclassified sequences</taxon>
        <taxon>metagenomes</taxon>
        <taxon>ecological metagenomes</taxon>
    </lineage>
</organism>
<sequence>MQFIRPKDLAYYLGMTTNALKKQRQRGTGKYEYEVVGGKVFYIRESLPPSVRDNLGPGDTVPGTHETNKSPRYWNSIGRVNEQRRQRHRAAIKACVRETLAEERVREAAQRNVTITTRGSRSLHDYVRWVDPFEPVQSKPR</sequence>
<evidence type="ECO:0000313" key="2">
    <source>
        <dbReference type="EMBL" id="SVE62363.1"/>
    </source>
</evidence>
<evidence type="ECO:0000256" key="1">
    <source>
        <dbReference type="SAM" id="MobiDB-lite"/>
    </source>
</evidence>
<feature type="non-terminal residue" evidence="2">
    <location>
        <position position="141"/>
    </location>
</feature>
<protein>
    <recommendedName>
        <fullName evidence="3">Helix-turn-helix domain-containing protein</fullName>
    </recommendedName>
</protein>
<accession>A0A383F123</accession>
<proteinExistence type="predicted"/>
<dbReference type="EMBL" id="UINC01230296">
    <property type="protein sequence ID" value="SVE62363.1"/>
    <property type="molecule type" value="Genomic_DNA"/>
</dbReference>
<dbReference type="AlphaFoldDB" id="A0A383F123"/>
<gene>
    <name evidence="2" type="ORF">METZ01_LOCUS515217</name>
</gene>
<feature type="region of interest" description="Disordered" evidence="1">
    <location>
        <begin position="51"/>
        <end position="72"/>
    </location>
</feature>
<name>A0A383F123_9ZZZZ</name>
<reference evidence="2" key="1">
    <citation type="submission" date="2018-05" db="EMBL/GenBank/DDBJ databases">
        <authorList>
            <person name="Lanie J.A."/>
            <person name="Ng W.-L."/>
            <person name="Kazmierczak K.M."/>
            <person name="Andrzejewski T.M."/>
            <person name="Davidsen T.M."/>
            <person name="Wayne K.J."/>
            <person name="Tettelin H."/>
            <person name="Glass J.I."/>
            <person name="Rusch D."/>
            <person name="Podicherti R."/>
            <person name="Tsui H.-C.T."/>
            <person name="Winkler M.E."/>
        </authorList>
    </citation>
    <scope>NUCLEOTIDE SEQUENCE</scope>
</reference>